<dbReference type="Gene3D" id="2.40.50.90">
    <property type="match status" value="1"/>
</dbReference>
<dbReference type="PANTHER" id="PTHR12302">
    <property type="entry name" value="EBNA2 BINDING PROTEIN P100"/>
    <property type="match status" value="1"/>
</dbReference>
<evidence type="ECO:0000259" key="4">
    <source>
        <dbReference type="PROSITE" id="PS50830"/>
    </source>
</evidence>
<dbReference type="GO" id="GO:0016787">
    <property type="term" value="F:hydrolase activity"/>
    <property type="evidence" value="ECO:0007669"/>
    <property type="project" value="UniProtKB-KW"/>
</dbReference>
<dbReference type="PANTHER" id="PTHR12302:SF3">
    <property type="entry name" value="SERINE_THREONINE-PROTEIN KINASE 31"/>
    <property type="match status" value="1"/>
</dbReference>
<reference evidence="5 6" key="1">
    <citation type="submission" date="2023-04" db="EMBL/GenBank/DDBJ databases">
        <title>Klugiella caeni sp. nov. isolated from the sludge of biochemical tank.</title>
        <authorList>
            <person name="Geng K."/>
        </authorList>
    </citation>
    <scope>NUCLEOTIDE SEQUENCE [LARGE SCALE GENOMIC DNA]</scope>
    <source>
        <strain evidence="5 6">YN-L-19</strain>
    </source>
</reference>
<dbReference type="SMART" id="SM00318">
    <property type="entry name" value="SNc"/>
    <property type="match status" value="1"/>
</dbReference>
<keyword evidence="6" id="KW-1185">Reference proteome</keyword>
<evidence type="ECO:0000313" key="5">
    <source>
        <dbReference type="EMBL" id="MDI2098512.1"/>
    </source>
</evidence>
<dbReference type="SUPFAM" id="SSF50199">
    <property type="entry name" value="Staphylococcal nuclease"/>
    <property type="match status" value="1"/>
</dbReference>
<comment type="caution">
    <text evidence="5">The sequence shown here is derived from an EMBL/GenBank/DDBJ whole genome shotgun (WGS) entry which is preliminary data.</text>
</comment>
<dbReference type="AlphaFoldDB" id="A0AAW6T492"/>
<keyword evidence="1" id="KW-0540">Nuclease</keyword>
<protein>
    <submittedName>
        <fullName evidence="5">Thermonuclease family protein</fullName>
    </submittedName>
</protein>
<dbReference type="Proteomes" id="UP001321506">
    <property type="component" value="Unassembled WGS sequence"/>
</dbReference>
<dbReference type="EMBL" id="JASATX010000002">
    <property type="protein sequence ID" value="MDI2098512.1"/>
    <property type="molecule type" value="Genomic_DNA"/>
</dbReference>
<dbReference type="PROSITE" id="PS01123">
    <property type="entry name" value="TNASE_1"/>
    <property type="match status" value="1"/>
</dbReference>
<dbReference type="InterPro" id="IPR002071">
    <property type="entry name" value="Thermonucl_AS"/>
</dbReference>
<dbReference type="PROSITE" id="PS50830">
    <property type="entry name" value="TNASE_3"/>
    <property type="match status" value="1"/>
</dbReference>
<evidence type="ECO:0000313" key="6">
    <source>
        <dbReference type="Proteomes" id="UP001321506"/>
    </source>
</evidence>
<dbReference type="GO" id="GO:0003676">
    <property type="term" value="F:nucleic acid binding"/>
    <property type="evidence" value="ECO:0007669"/>
    <property type="project" value="InterPro"/>
</dbReference>
<keyword evidence="2" id="KW-0255">Endonuclease</keyword>
<dbReference type="Pfam" id="PF00565">
    <property type="entry name" value="SNase"/>
    <property type="match status" value="1"/>
</dbReference>
<sequence>MGGARWWGLGAIACLVLAVFAASQLLGIGTGDAGSPEPPVGTTEYTVEHVHDGDTLFVRADDGSDIKVRLIGVDTPELEGSEPAECFAAEARDDLRRLLPDGSSVRALAGVDRIDPYGRALLYLWNSDGDFVNLELVREGAAEAVRIGANDAYWPELSAAEAKAREARAGRWGACTQPGSASG</sequence>
<evidence type="ECO:0000256" key="3">
    <source>
        <dbReference type="ARBA" id="ARBA00022801"/>
    </source>
</evidence>
<keyword evidence="3" id="KW-0378">Hydrolase</keyword>
<dbReference type="GO" id="GO:0004519">
    <property type="term" value="F:endonuclease activity"/>
    <property type="evidence" value="ECO:0007669"/>
    <property type="project" value="UniProtKB-KW"/>
</dbReference>
<feature type="domain" description="TNase-like" evidence="4">
    <location>
        <begin position="41"/>
        <end position="174"/>
    </location>
</feature>
<gene>
    <name evidence="5" type="ORF">QF206_05995</name>
</gene>
<accession>A0AAW6T492</accession>
<dbReference type="RefSeq" id="WP_281488302.1">
    <property type="nucleotide sequence ID" value="NZ_JASATX010000002.1"/>
</dbReference>
<evidence type="ECO:0000256" key="1">
    <source>
        <dbReference type="ARBA" id="ARBA00022722"/>
    </source>
</evidence>
<organism evidence="5 6">
    <name type="scientific">Ruicaihuangia caeni</name>
    <dbReference type="NCBI Taxonomy" id="3042517"/>
    <lineage>
        <taxon>Bacteria</taxon>
        <taxon>Bacillati</taxon>
        <taxon>Actinomycetota</taxon>
        <taxon>Actinomycetes</taxon>
        <taxon>Micrococcales</taxon>
        <taxon>Microbacteriaceae</taxon>
        <taxon>Ruicaihuangia</taxon>
    </lineage>
</organism>
<proteinExistence type="predicted"/>
<dbReference type="InterPro" id="IPR035437">
    <property type="entry name" value="SNase_OB-fold_sf"/>
</dbReference>
<dbReference type="InterPro" id="IPR016071">
    <property type="entry name" value="Staphylococal_nuclease_OB-fold"/>
</dbReference>
<name>A0AAW6T492_9MICO</name>
<evidence type="ECO:0000256" key="2">
    <source>
        <dbReference type="ARBA" id="ARBA00022759"/>
    </source>
</evidence>